<dbReference type="KEGG" id="qsa:O6P43_000188"/>
<organism evidence="2 3">
    <name type="scientific">Quillaja saponaria</name>
    <name type="common">Soap bark tree</name>
    <dbReference type="NCBI Taxonomy" id="32244"/>
    <lineage>
        <taxon>Eukaryota</taxon>
        <taxon>Viridiplantae</taxon>
        <taxon>Streptophyta</taxon>
        <taxon>Embryophyta</taxon>
        <taxon>Tracheophyta</taxon>
        <taxon>Spermatophyta</taxon>
        <taxon>Magnoliopsida</taxon>
        <taxon>eudicotyledons</taxon>
        <taxon>Gunneridae</taxon>
        <taxon>Pentapetalae</taxon>
        <taxon>rosids</taxon>
        <taxon>fabids</taxon>
        <taxon>Fabales</taxon>
        <taxon>Quillajaceae</taxon>
        <taxon>Quillaja</taxon>
    </lineage>
</organism>
<keyword evidence="1" id="KW-1133">Transmembrane helix</keyword>
<keyword evidence="1" id="KW-0472">Membrane</keyword>
<evidence type="ECO:0000256" key="1">
    <source>
        <dbReference type="SAM" id="Phobius"/>
    </source>
</evidence>
<dbReference type="AlphaFoldDB" id="A0AAD7VM98"/>
<feature type="transmembrane region" description="Helical" evidence="1">
    <location>
        <begin position="66"/>
        <end position="87"/>
    </location>
</feature>
<accession>A0AAD7VM98</accession>
<keyword evidence="3" id="KW-1185">Reference proteome</keyword>
<evidence type="ECO:0000313" key="2">
    <source>
        <dbReference type="EMBL" id="KAJ7980830.1"/>
    </source>
</evidence>
<dbReference type="Proteomes" id="UP001163823">
    <property type="component" value="Chromosome 1"/>
</dbReference>
<keyword evidence="1" id="KW-0812">Transmembrane</keyword>
<gene>
    <name evidence="2" type="ORF">O6P43_000188</name>
</gene>
<evidence type="ECO:0000313" key="3">
    <source>
        <dbReference type="Proteomes" id="UP001163823"/>
    </source>
</evidence>
<proteinExistence type="predicted"/>
<comment type="caution">
    <text evidence="2">The sequence shown here is derived from an EMBL/GenBank/DDBJ whole genome shotgun (WGS) entry which is preliminary data.</text>
</comment>
<protein>
    <submittedName>
        <fullName evidence="2">Uncharacterized protein</fullName>
    </submittedName>
</protein>
<dbReference type="EMBL" id="JARAOO010000001">
    <property type="protein sequence ID" value="KAJ7980830.1"/>
    <property type="molecule type" value="Genomic_DNA"/>
</dbReference>
<reference evidence="2 3" key="1">
    <citation type="journal article" date="2023" name="Science">
        <title>Elucidation of the pathway for biosynthesis of saponin adjuvants from the soapbark tree.</title>
        <authorList>
            <person name="Reed J."/>
            <person name="Orme A."/>
            <person name="El-Demerdash A."/>
            <person name="Owen C."/>
            <person name="Martin L.B.B."/>
            <person name="Misra R.C."/>
            <person name="Kikuchi S."/>
            <person name="Rejzek M."/>
            <person name="Martin A.C."/>
            <person name="Harkess A."/>
            <person name="Leebens-Mack J."/>
            <person name="Louveau T."/>
            <person name="Stephenson M.J."/>
            <person name="Osbourn A."/>
        </authorList>
    </citation>
    <scope>NUCLEOTIDE SEQUENCE [LARGE SCALE GENOMIC DNA]</scope>
    <source>
        <strain evidence="2">S10</strain>
    </source>
</reference>
<name>A0AAD7VM98_QUISA</name>
<sequence>MAPGLLVLNHQIQFQVHTLESLCCGSSENTQLNEASKERTSQAPSMKIEEPKVPSIHGEVLTKKLILVRLIYAPVFLVSYLNLYSLLNMEILDPQSAKIV</sequence>